<organism evidence="3 4">
    <name type="scientific">Hydrogenophaga pseudoflava</name>
    <name type="common">Pseudomonas carboxydoflava</name>
    <dbReference type="NCBI Taxonomy" id="47421"/>
    <lineage>
        <taxon>Bacteria</taxon>
        <taxon>Pseudomonadati</taxon>
        <taxon>Pseudomonadota</taxon>
        <taxon>Betaproteobacteria</taxon>
        <taxon>Burkholderiales</taxon>
        <taxon>Comamonadaceae</taxon>
        <taxon>Hydrogenophaga</taxon>
    </lineage>
</organism>
<dbReference type="Gene3D" id="3.30.450.20">
    <property type="entry name" value="PAS domain"/>
    <property type="match status" value="1"/>
</dbReference>
<dbReference type="InterPro" id="IPR009057">
    <property type="entry name" value="Homeodomain-like_sf"/>
</dbReference>
<dbReference type="SUPFAM" id="SSF55785">
    <property type="entry name" value="PYP-like sensor domain (PAS domain)"/>
    <property type="match status" value="1"/>
</dbReference>
<dbReference type="CDD" id="cd00130">
    <property type="entry name" value="PAS"/>
    <property type="match status" value="1"/>
</dbReference>
<evidence type="ECO:0000259" key="2">
    <source>
        <dbReference type="Pfam" id="PF02954"/>
    </source>
</evidence>
<sequence>MTTTVQSPLLPDQRLALIERARLSVLEARDSAPSPWLAAPIERSWRRCLAMGQDPHQRVAFEPVSASAIRQALEASQPLIQAAAPVIRSLSRAMVHTRYFAILTDARGTVIDVDGPVDRNNPRAAAIARVGVDLSERAVGTTAIGTTLTDHEPVWLHRGEHFFHDNGAFSCAGAPIWGPDGHCVGMLDLTGVDVAEQPALKHLVTQSARSIENALTTSRPHRMLLRLNWPGRVLGDDNDGLVCVDDDGRIIGANRAASDMLGLMPQQGAMHCSEVFAVPTDGLFDAARAQRPAFEVPLWSGLRLQLLAQGPGRVSGSPRPASHSVPLKDVEAALIRRAVEDARGNVMEAARALGISRATVYRKLTKKK</sequence>
<dbReference type="InterPro" id="IPR002197">
    <property type="entry name" value="HTH_Fis"/>
</dbReference>
<accession>A0A4P6X6X8</accession>
<gene>
    <name evidence="3" type="primary">acoR3</name>
    <name evidence="3" type="ORF">HPF_17450</name>
</gene>
<dbReference type="PRINTS" id="PR01590">
    <property type="entry name" value="HTHFIS"/>
</dbReference>
<dbReference type="Gene3D" id="3.30.450.40">
    <property type="match status" value="1"/>
</dbReference>
<evidence type="ECO:0000313" key="3">
    <source>
        <dbReference type="EMBL" id="QBM29484.1"/>
    </source>
</evidence>
<dbReference type="Gene3D" id="1.10.10.60">
    <property type="entry name" value="Homeodomain-like"/>
    <property type="match status" value="1"/>
</dbReference>
<dbReference type="Pfam" id="PF01590">
    <property type="entry name" value="GAF"/>
    <property type="match status" value="1"/>
</dbReference>
<dbReference type="InterPro" id="IPR003018">
    <property type="entry name" value="GAF"/>
</dbReference>
<dbReference type="InterPro" id="IPR029016">
    <property type="entry name" value="GAF-like_dom_sf"/>
</dbReference>
<dbReference type="SUPFAM" id="SSF46689">
    <property type="entry name" value="Homeodomain-like"/>
    <property type="match status" value="1"/>
</dbReference>
<evidence type="ECO:0000259" key="1">
    <source>
        <dbReference type="Pfam" id="PF01590"/>
    </source>
</evidence>
<feature type="domain" description="GAF" evidence="1">
    <location>
        <begin position="80"/>
        <end position="215"/>
    </location>
</feature>
<protein>
    <submittedName>
        <fullName evidence="3">Acetoin catabolism regulatory protein</fullName>
    </submittedName>
</protein>
<dbReference type="RefSeq" id="WP_243721608.1">
    <property type="nucleotide sequence ID" value="NZ_CP037867.1"/>
</dbReference>
<proteinExistence type="predicted"/>
<dbReference type="AlphaFoldDB" id="A0A4P6X6X8"/>
<dbReference type="KEGG" id="hpse:HPF_17450"/>
<dbReference type="EMBL" id="CP037867">
    <property type="protein sequence ID" value="QBM29484.1"/>
    <property type="molecule type" value="Genomic_DNA"/>
</dbReference>
<dbReference type="SUPFAM" id="SSF55781">
    <property type="entry name" value="GAF domain-like"/>
    <property type="match status" value="1"/>
</dbReference>
<keyword evidence="4" id="KW-1185">Reference proteome</keyword>
<dbReference type="InterPro" id="IPR000014">
    <property type="entry name" value="PAS"/>
</dbReference>
<evidence type="ECO:0000313" key="4">
    <source>
        <dbReference type="Proteomes" id="UP000293912"/>
    </source>
</evidence>
<dbReference type="GO" id="GO:0043565">
    <property type="term" value="F:sequence-specific DNA binding"/>
    <property type="evidence" value="ECO:0007669"/>
    <property type="project" value="InterPro"/>
</dbReference>
<name>A0A4P6X6X8_HYDPS</name>
<dbReference type="InterPro" id="IPR035965">
    <property type="entry name" value="PAS-like_dom_sf"/>
</dbReference>
<feature type="domain" description="DNA binding HTH" evidence="2">
    <location>
        <begin position="327"/>
        <end position="366"/>
    </location>
</feature>
<dbReference type="Pfam" id="PF02954">
    <property type="entry name" value="HTH_8"/>
    <property type="match status" value="1"/>
</dbReference>
<dbReference type="Proteomes" id="UP000293912">
    <property type="component" value="Chromosome"/>
</dbReference>
<reference evidence="3 4" key="1">
    <citation type="submission" date="2019-03" db="EMBL/GenBank/DDBJ databases">
        <authorList>
            <person name="Sebastian G."/>
            <person name="Baumann P."/>
            <person name="Ruckert C."/>
            <person name="Kalinowski J."/>
            <person name="Nebel B."/>
            <person name="Takors R."/>
            <person name="Blombach B."/>
        </authorList>
    </citation>
    <scope>NUCLEOTIDE SEQUENCE [LARGE SCALE GENOMIC DNA]</scope>
    <source>
        <strain evidence="3 4">DSM 1084</strain>
    </source>
</reference>